<accession>A0A552AJU9</accession>
<dbReference type="Gene3D" id="1.20.120.1630">
    <property type="match status" value="1"/>
</dbReference>
<keyword evidence="6" id="KW-0489">Methyltransferase</keyword>
<evidence type="ECO:0000313" key="7">
    <source>
        <dbReference type="Proteomes" id="UP000316280"/>
    </source>
</evidence>
<evidence type="ECO:0000313" key="6">
    <source>
        <dbReference type="EMBL" id="TRT85748.1"/>
    </source>
</evidence>
<dbReference type="InterPro" id="IPR007269">
    <property type="entry name" value="ICMT_MeTrfase"/>
</dbReference>
<gene>
    <name evidence="6" type="ORF">EWV63_12325</name>
</gene>
<feature type="transmembrane region" description="Helical" evidence="5">
    <location>
        <begin position="153"/>
        <end position="181"/>
    </location>
</feature>
<protein>
    <submittedName>
        <fullName evidence="6">Isoprenylcysteine carboxylmethyltransferase family protein</fullName>
    </submittedName>
</protein>
<evidence type="ECO:0000256" key="5">
    <source>
        <dbReference type="SAM" id="Phobius"/>
    </source>
</evidence>
<dbReference type="EMBL" id="SFBR01000104">
    <property type="protein sequence ID" value="TRT85748.1"/>
    <property type="molecule type" value="Genomic_DNA"/>
</dbReference>
<name>A0A552AJU9_MICAE</name>
<dbReference type="AlphaFoldDB" id="A0A552AJU9"/>
<feature type="transmembrane region" description="Helical" evidence="5">
    <location>
        <begin position="93"/>
        <end position="115"/>
    </location>
</feature>
<evidence type="ECO:0000256" key="2">
    <source>
        <dbReference type="ARBA" id="ARBA00022692"/>
    </source>
</evidence>
<dbReference type="GO" id="GO:0004671">
    <property type="term" value="F:protein C-terminal S-isoprenylcysteine carboxyl O-methyltransferase activity"/>
    <property type="evidence" value="ECO:0007669"/>
    <property type="project" value="InterPro"/>
</dbReference>
<dbReference type="Pfam" id="PF04140">
    <property type="entry name" value="ICMT"/>
    <property type="match status" value="1"/>
</dbReference>
<feature type="transmembrane region" description="Helical" evidence="5">
    <location>
        <begin position="68"/>
        <end position="86"/>
    </location>
</feature>
<organism evidence="6 7">
    <name type="scientific">Microcystis aeruginosa Ma_OC_H_19870700_S124</name>
    <dbReference type="NCBI Taxonomy" id="2486262"/>
    <lineage>
        <taxon>Bacteria</taxon>
        <taxon>Bacillati</taxon>
        <taxon>Cyanobacteriota</taxon>
        <taxon>Cyanophyceae</taxon>
        <taxon>Oscillatoriophycideae</taxon>
        <taxon>Chroococcales</taxon>
        <taxon>Microcystaceae</taxon>
        <taxon>Microcystis</taxon>
    </lineage>
</organism>
<comment type="subcellular location">
    <subcellularLocation>
        <location evidence="1">Membrane</location>
        <topology evidence="1">Multi-pass membrane protein</topology>
    </subcellularLocation>
</comment>
<keyword evidence="3 5" id="KW-1133">Transmembrane helix</keyword>
<comment type="caution">
    <text evidence="6">The sequence shown here is derived from an EMBL/GenBank/DDBJ whole genome shotgun (WGS) entry which is preliminary data.</text>
</comment>
<evidence type="ECO:0000256" key="3">
    <source>
        <dbReference type="ARBA" id="ARBA00022989"/>
    </source>
</evidence>
<dbReference type="InterPro" id="IPR052527">
    <property type="entry name" value="Metal_cation-efflux_comp"/>
</dbReference>
<dbReference type="GO" id="GO:0016020">
    <property type="term" value="C:membrane"/>
    <property type="evidence" value="ECO:0007669"/>
    <property type="project" value="UniProtKB-SubCell"/>
</dbReference>
<reference evidence="6 7" key="1">
    <citation type="submission" date="2019-01" db="EMBL/GenBank/DDBJ databases">
        <title>Coherence of Microcystis species and biogeography revealed through population genomics.</title>
        <authorList>
            <person name="Perez-Carrascal O.M."/>
            <person name="Terrat Y."/>
            <person name="Giani A."/>
            <person name="Fortin N."/>
            <person name="Tromas N."/>
            <person name="Shapiro B.J."/>
        </authorList>
    </citation>
    <scope>NUCLEOTIDE SEQUENCE [LARGE SCALE GENOMIC DNA]</scope>
    <source>
        <strain evidence="6">Ma_OC_H_19870700_S124</strain>
    </source>
</reference>
<dbReference type="PANTHER" id="PTHR43847">
    <property type="entry name" value="BLL3993 PROTEIN"/>
    <property type="match status" value="1"/>
</dbReference>
<sequence>MFRKLILGFVLSLLIFILPALLLRPDAIACSKLWVMVGIGVLASITQPAYKPIDRDAPPEDRGTATQLVWTVYITLILGTIESLLWRYPRSMVWDTFSVSMLGVSVAGALLRAWAVAELGNYFSWHVRVQPEQSVIRTGPYRLVRHPGYTGAWILYVCCLLFIHAWIASALCGVFLLVGFLRRIRYEEELLLNSFGDHYRSYRQEVKQLIPLLW</sequence>
<dbReference type="GO" id="GO:0032259">
    <property type="term" value="P:methylation"/>
    <property type="evidence" value="ECO:0007669"/>
    <property type="project" value="UniProtKB-KW"/>
</dbReference>
<dbReference type="Proteomes" id="UP000316280">
    <property type="component" value="Unassembled WGS sequence"/>
</dbReference>
<keyword evidence="6" id="KW-0808">Transferase</keyword>
<keyword evidence="2 5" id="KW-0812">Transmembrane</keyword>
<keyword evidence="4 5" id="KW-0472">Membrane</keyword>
<evidence type="ECO:0000256" key="4">
    <source>
        <dbReference type="ARBA" id="ARBA00023136"/>
    </source>
</evidence>
<dbReference type="PANTHER" id="PTHR43847:SF1">
    <property type="entry name" value="BLL3993 PROTEIN"/>
    <property type="match status" value="1"/>
</dbReference>
<proteinExistence type="predicted"/>
<evidence type="ECO:0000256" key="1">
    <source>
        <dbReference type="ARBA" id="ARBA00004141"/>
    </source>
</evidence>